<evidence type="ECO:0000256" key="12">
    <source>
        <dbReference type="PROSITE-ProRule" id="PRU10141"/>
    </source>
</evidence>
<feature type="domain" description="Protein kinase" evidence="15">
    <location>
        <begin position="522"/>
        <end position="800"/>
    </location>
</feature>
<keyword evidence="2" id="KW-0723">Serine/threonine-protein kinase</keyword>
<evidence type="ECO:0000256" key="5">
    <source>
        <dbReference type="ARBA" id="ARBA00022729"/>
    </source>
</evidence>
<dbReference type="PANTHER" id="PTHR27003">
    <property type="entry name" value="OS07G0166700 PROTEIN"/>
    <property type="match status" value="1"/>
</dbReference>
<evidence type="ECO:0000256" key="9">
    <source>
        <dbReference type="ARBA" id="ARBA00022989"/>
    </source>
</evidence>
<dbReference type="eggNOG" id="KOG1187">
    <property type="taxonomic scope" value="Eukaryota"/>
</dbReference>
<accession>A0A0D3E1Q3</accession>
<dbReference type="Gene3D" id="3.30.200.20">
    <property type="entry name" value="Phosphorylase Kinase, domain 1"/>
    <property type="match status" value="1"/>
</dbReference>
<keyword evidence="17" id="KW-1185">Reference proteome</keyword>
<dbReference type="Pfam" id="PF12819">
    <property type="entry name" value="Malectin_like"/>
    <property type="match status" value="1"/>
</dbReference>
<dbReference type="OMA" id="FQEESTY"/>
<evidence type="ECO:0000256" key="3">
    <source>
        <dbReference type="ARBA" id="ARBA00022679"/>
    </source>
</evidence>
<feature type="binding site" evidence="12">
    <location>
        <position position="550"/>
    </location>
    <ligand>
        <name>ATP</name>
        <dbReference type="ChEBI" id="CHEBI:30616"/>
    </ligand>
</feature>
<name>A0A0D3E1Q3_BRAOL</name>
<dbReference type="Pfam" id="PF07714">
    <property type="entry name" value="PK_Tyr_Ser-Thr"/>
    <property type="match status" value="1"/>
</dbReference>
<dbReference type="Proteomes" id="UP000032141">
    <property type="component" value="Chromosome C9"/>
</dbReference>
<dbReference type="GO" id="GO:0004714">
    <property type="term" value="F:transmembrane receptor protein tyrosine kinase activity"/>
    <property type="evidence" value="ECO:0007669"/>
    <property type="project" value="InterPro"/>
</dbReference>
<dbReference type="PROSITE" id="PS00108">
    <property type="entry name" value="PROTEIN_KINASE_ST"/>
    <property type="match status" value="1"/>
</dbReference>
<evidence type="ECO:0000256" key="7">
    <source>
        <dbReference type="ARBA" id="ARBA00022777"/>
    </source>
</evidence>
<dbReference type="InterPro" id="IPR001245">
    <property type="entry name" value="Ser-Thr/Tyr_kinase_cat_dom"/>
</dbReference>
<dbReference type="FunFam" id="1.10.510.10:FF:000058">
    <property type="entry name" value="Receptor-like protein kinase FERONIA"/>
    <property type="match status" value="1"/>
</dbReference>
<dbReference type="InterPro" id="IPR017441">
    <property type="entry name" value="Protein_kinase_ATP_BS"/>
</dbReference>
<evidence type="ECO:0000256" key="13">
    <source>
        <dbReference type="SAM" id="Phobius"/>
    </source>
</evidence>
<organism evidence="16 17">
    <name type="scientific">Brassica oleracea var. oleracea</name>
    <dbReference type="NCBI Taxonomy" id="109376"/>
    <lineage>
        <taxon>Eukaryota</taxon>
        <taxon>Viridiplantae</taxon>
        <taxon>Streptophyta</taxon>
        <taxon>Embryophyta</taxon>
        <taxon>Tracheophyta</taxon>
        <taxon>Spermatophyta</taxon>
        <taxon>Magnoliopsida</taxon>
        <taxon>eudicotyledons</taxon>
        <taxon>Gunneridae</taxon>
        <taxon>Pentapetalae</taxon>
        <taxon>rosids</taxon>
        <taxon>malvids</taxon>
        <taxon>Brassicales</taxon>
        <taxon>Brassicaceae</taxon>
        <taxon>Brassiceae</taxon>
        <taxon>Brassica</taxon>
    </lineage>
</organism>
<dbReference type="HOGENOM" id="CLU_000288_42_1_1"/>
<dbReference type="PROSITE" id="PS50011">
    <property type="entry name" value="PROTEIN_KINASE_DOM"/>
    <property type="match status" value="1"/>
</dbReference>
<dbReference type="Gene3D" id="2.60.120.430">
    <property type="entry name" value="Galactose-binding lectin"/>
    <property type="match status" value="2"/>
</dbReference>
<evidence type="ECO:0000256" key="6">
    <source>
        <dbReference type="ARBA" id="ARBA00022741"/>
    </source>
</evidence>
<feature type="chain" id="PRO_5002270763" description="Protein kinase domain-containing protein" evidence="14">
    <location>
        <begin position="26"/>
        <end position="838"/>
    </location>
</feature>
<dbReference type="GO" id="GO:0009506">
    <property type="term" value="C:plasmodesma"/>
    <property type="evidence" value="ECO:0007669"/>
    <property type="project" value="TreeGrafter"/>
</dbReference>
<dbReference type="FunFam" id="3.30.200.20:FF:000039">
    <property type="entry name" value="receptor-like protein kinase FERONIA"/>
    <property type="match status" value="1"/>
</dbReference>
<dbReference type="Gramene" id="Bo9g014560.1">
    <property type="protein sequence ID" value="Bo9g014560.1"/>
    <property type="gene ID" value="Bo9g014560"/>
</dbReference>
<dbReference type="STRING" id="109376.A0A0D3E1Q3"/>
<feature type="transmembrane region" description="Helical" evidence="13">
    <location>
        <begin position="420"/>
        <end position="442"/>
    </location>
</feature>
<dbReference type="FunFam" id="2.60.120.430:FF:000005">
    <property type="entry name" value="Putative receptor-like protein kinase"/>
    <property type="match status" value="1"/>
</dbReference>
<reference evidence="16" key="2">
    <citation type="submission" date="2015-03" db="UniProtKB">
        <authorList>
            <consortium name="EnsemblPlants"/>
        </authorList>
    </citation>
    <scope>IDENTIFICATION</scope>
</reference>
<dbReference type="CDD" id="cd14066">
    <property type="entry name" value="STKc_IRAK"/>
    <property type="match status" value="1"/>
</dbReference>
<evidence type="ECO:0000256" key="14">
    <source>
        <dbReference type="SAM" id="SignalP"/>
    </source>
</evidence>
<keyword evidence="8 12" id="KW-0067">ATP-binding</keyword>
<dbReference type="GeneID" id="106319527"/>
<dbReference type="RefSeq" id="XP_013613337.1">
    <property type="nucleotide sequence ID" value="XM_013757883.1"/>
</dbReference>
<keyword evidence="6 12" id="KW-0547">Nucleotide-binding</keyword>
<feature type="signal peptide" evidence="14">
    <location>
        <begin position="1"/>
        <end position="25"/>
    </location>
</feature>
<keyword evidence="5 14" id="KW-0732">Signal</keyword>
<evidence type="ECO:0000313" key="16">
    <source>
        <dbReference type="EnsemblPlants" id="Bo9g014560.1"/>
    </source>
</evidence>
<evidence type="ECO:0000259" key="15">
    <source>
        <dbReference type="PROSITE" id="PS50011"/>
    </source>
</evidence>
<dbReference type="GO" id="GO:0051924">
    <property type="term" value="P:regulation of calcium ion transport"/>
    <property type="evidence" value="ECO:0007669"/>
    <property type="project" value="EnsemblPlants"/>
</dbReference>
<keyword evidence="7" id="KW-0418">Kinase</keyword>
<dbReference type="InterPro" id="IPR011009">
    <property type="entry name" value="Kinase-like_dom_sf"/>
</dbReference>
<proteinExistence type="predicted"/>
<dbReference type="InterPro" id="IPR024788">
    <property type="entry name" value="Malectin-like_Carb-bd_dom"/>
</dbReference>
<keyword evidence="3" id="KW-0808">Transferase</keyword>
<evidence type="ECO:0000313" key="17">
    <source>
        <dbReference type="Proteomes" id="UP000032141"/>
    </source>
</evidence>
<dbReference type="GO" id="GO:0009705">
    <property type="term" value="C:plant-type vacuole membrane"/>
    <property type="evidence" value="ECO:0007669"/>
    <property type="project" value="EnsemblPlants"/>
</dbReference>
<dbReference type="GO" id="GO:0005524">
    <property type="term" value="F:ATP binding"/>
    <property type="evidence" value="ECO:0007669"/>
    <property type="project" value="UniProtKB-UniRule"/>
</dbReference>
<dbReference type="GO" id="GO:0004674">
    <property type="term" value="F:protein serine/threonine kinase activity"/>
    <property type="evidence" value="ECO:0007669"/>
    <property type="project" value="UniProtKB-KW"/>
</dbReference>
<dbReference type="GO" id="GO:0005886">
    <property type="term" value="C:plasma membrane"/>
    <property type="evidence" value="ECO:0007669"/>
    <property type="project" value="TreeGrafter"/>
</dbReference>
<protein>
    <recommendedName>
        <fullName evidence="15">Protein kinase domain-containing protein</fullName>
    </recommendedName>
</protein>
<dbReference type="AlphaFoldDB" id="A0A0D3E1Q3"/>
<dbReference type="InterPro" id="IPR000719">
    <property type="entry name" value="Prot_kinase_dom"/>
</dbReference>
<dbReference type="InterPro" id="IPR045272">
    <property type="entry name" value="ANXUR1/2-like"/>
</dbReference>
<dbReference type="KEGG" id="boe:106319527"/>
<dbReference type="FunFam" id="2.60.120.430:FF:000001">
    <property type="entry name" value="Receptor-like protein kinase FERONIA"/>
    <property type="match status" value="1"/>
</dbReference>
<keyword evidence="10 13" id="KW-0472">Membrane</keyword>
<sequence length="838" mass="92610">MGEEHYRHLLLLLLIVSLFFIKTHSSFTPSDNYLINCGSSAETKLPDGRTFKSDQQSVSFLQTEEDIKTSVDTIPSSSDTLPLYLTARIFPGKATYSFYISRPGRHWIRLHFYPLPHPLYNLTDSVFSVTTDTTVLLHDFSATNPSSVVFKEYLVYASEKLSLYFKPHKGSIAFINAVEIVSVPDELVPDSASSVPQSPDFKGLSSFSLQVSHRLNIGGDLVSSKIDPLSRTWLSDKPYNSFPEGSRNVTVDPKTITYPEGGATELIAPNPVYASAMEMADAQTSEPNFNLSWSASVDSGHDYFIRLHFCDIVSKSLNELVFNVFINKFIAISGLDLSTKTNALGTAYYADFVLNASAITNGSILVQVGPTPNLQSGKPNAILNGLEIMKLNNAAGSLDGLFGVDGKYRGPSIGMSSKKLAIAGIGFVMGLTAFFGVVVLLVRWQRRPKDWQKQNSFSSWLLPLHAGHSSYMSSKGGSTTSRKMSIFGSKKSKSNGFSSFFSNQGLGRYFPFTELQTATQNFDEKSVIGVGGFGKVYIGEIDGGTQVAIKRGNQSSEQGINEFQTEIQMLSKLRHRHLVSLIGFCDENKEMILVYEYMSNGPLRDHLYGSKENDPNPIPTLSWKQRLEICIGSARGLHYLHTGAAQGIIHRDVKTTNILLDENLVAKVSDFGLSKDAPMEQGHVSTAVKGSFGYLDPEYFRRQQLTDKSDVYSFGVVLFEVLCARPVINPQLPREQVNLAEYAMNLHRKGKLETIIDPKIVGTISKGSLRKFVEAAEKCLAEYGVDRPGMGDVLWNLEYALQLQEASAQVDLSEDKTTMNIQMEFSGEEMQSPPHPLL</sequence>
<comment type="subcellular location">
    <subcellularLocation>
        <location evidence="1">Membrane</location>
        <topology evidence="1">Single-pass type I membrane protein</topology>
    </subcellularLocation>
</comment>
<keyword evidence="4 13" id="KW-0812">Transmembrane</keyword>
<dbReference type="Gene3D" id="1.10.510.10">
    <property type="entry name" value="Transferase(Phosphotransferase) domain 1"/>
    <property type="match status" value="1"/>
</dbReference>
<dbReference type="OrthoDB" id="264917at2759"/>
<dbReference type="PROSITE" id="PS00107">
    <property type="entry name" value="PROTEIN_KINASE_ATP"/>
    <property type="match status" value="1"/>
</dbReference>
<evidence type="ECO:0000256" key="11">
    <source>
        <dbReference type="ARBA" id="ARBA00023180"/>
    </source>
</evidence>
<dbReference type="SMART" id="SM00220">
    <property type="entry name" value="S_TKc"/>
    <property type="match status" value="1"/>
</dbReference>
<evidence type="ECO:0000256" key="4">
    <source>
        <dbReference type="ARBA" id="ARBA00022692"/>
    </source>
</evidence>
<dbReference type="SUPFAM" id="SSF56112">
    <property type="entry name" value="Protein kinase-like (PK-like)"/>
    <property type="match status" value="1"/>
</dbReference>
<dbReference type="GO" id="GO:0080147">
    <property type="term" value="P:root hair cell development"/>
    <property type="evidence" value="ECO:0007669"/>
    <property type="project" value="EnsemblPlants"/>
</dbReference>
<dbReference type="GO" id="GO:0097275">
    <property type="term" value="P:intracellular ammonium homeostasis"/>
    <property type="evidence" value="ECO:0007669"/>
    <property type="project" value="EnsemblPlants"/>
</dbReference>
<evidence type="ECO:0000256" key="8">
    <source>
        <dbReference type="ARBA" id="ARBA00022840"/>
    </source>
</evidence>
<reference evidence="16 17" key="1">
    <citation type="journal article" date="2014" name="Genome Biol.">
        <title>Transcriptome and methylome profiling reveals relics of genome dominance in the mesopolyploid Brassica oleracea.</title>
        <authorList>
            <person name="Parkin I.A."/>
            <person name="Koh C."/>
            <person name="Tang H."/>
            <person name="Robinson S.J."/>
            <person name="Kagale S."/>
            <person name="Clarke W.E."/>
            <person name="Town C.D."/>
            <person name="Nixon J."/>
            <person name="Krishnakumar V."/>
            <person name="Bidwell S.L."/>
            <person name="Denoeud F."/>
            <person name="Belcram H."/>
            <person name="Links M.G."/>
            <person name="Just J."/>
            <person name="Clarke C."/>
            <person name="Bender T."/>
            <person name="Huebert T."/>
            <person name="Mason A.S."/>
            <person name="Pires J.C."/>
            <person name="Barker G."/>
            <person name="Moore J."/>
            <person name="Walley P.G."/>
            <person name="Manoli S."/>
            <person name="Batley J."/>
            <person name="Edwards D."/>
            <person name="Nelson M.N."/>
            <person name="Wang X."/>
            <person name="Paterson A.H."/>
            <person name="King G."/>
            <person name="Bancroft I."/>
            <person name="Chalhoub B."/>
            <person name="Sharpe A.G."/>
        </authorList>
    </citation>
    <scope>NUCLEOTIDE SEQUENCE</scope>
    <source>
        <strain evidence="16 17">cv. TO1000</strain>
    </source>
</reference>
<evidence type="ECO:0000256" key="1">
    <source>
        <dbReference type="ARBA" id="ARBA00004479"/>
    </source>
</evidence>
<evidence type="ECO:0000256" key="10">
    <source>
        <dbReference type="ARBA" id="ARBA00023136"/>
    </source>
</evidence>
<evidence type="ECO:0000256" key="2">
    <source>
        <dbReference type="ARBA" id="ARBA00022527"/>
    </source>
</evidence>
<dbReference type="SMR" id="A0A0D3E1Q3"/>
<dbReference type="PANTHER" id="PTHR27003:SF296">
    <property type="entry name" value="PROTEIN KINASE DOMAIN-CONTAINING PROTEIN"/>
    <property type="match status" value="1"/>
</dbReference>
<dbReference type="InterPro" id="IPR008271">
    <property type="entry name" value="Ser/Thr_kinase_AS"/>
</dbReference>
<dbReference type="EnsemblPlants" id="Bo9g014560.1">
    <property type="protein sequence ID" value="Bo9g014560.1"/>
    <property type="gene ID" value="Bo9g014560"/>
</dbReference>
<keyword evidence="11" id="KW-0325">Glycoprotein</keyword>
<keyword evidence="9 13" id="KW-1133">Transmembrane helix</keyword>